<evidence type="ECO:0000313" key="2">
    <source>
        <dbReference type="Proteomes" id="UP000734218"/>
    </source>
</evidence>
<reference evidence="1 2" key="1">
    <citation type="submission" date="2020-03" db="EMBL/GenBank/DDBJ databases">
        <title>Genomic Encyclopedia of Type Strains, Phase IV (KMG-IV): sequencing the most valuable type-strain genomes for metagenomic binning, comparative biology and taxonomic classification.</title>
        <authorList>
            <person name="Goeker M."/>
        </authorList>
    </citation>
    <scope>NUCLEOTIDE SEQUENCE [LARGE SCALE GENOMIC DNA]</scope>
    <source>
        <strain evidence="1 2">DSM 27651</strain>
    </source>
</reference>
<sequence length="141" mass="14937">MPGEPDTRGLDDAQLNAMFDAAVAQARPGEEKRAVCVGMQGLADSAVMDAPPRIVRYVGEAVQLPAVPASQCRADVHPFVIATKANAILYTVKVESRDARGVLTFWAVATYGNLGANGAEFRLIRANGRWIPKATGVSVVS</sequence>
<organism evidence="1 2">
    <name type="scientific">Sphingomonas jejuensis</name>
    <dbReference type="NCBI Taxonomy" id="904715"/>
    <lineage>
        <taxon>Bacteria</taxon>
        <taxon>Pseudomonadati</taxon>
        <taxon>Pseudomonadota</taxon>
        <taxon>Alphaproteobacteria</taxon>
        <taxon>Sphingomonadales</taxon>
        <taxon>Sphingomonadaceae</taxon>
        <taxon>Sphingomonas</taxon>
    </lineage>
</organism>
<keyword evidence="2" id="KW-1185">Reference proteome</keyword>
<comment type="caution">
    <text evidence="1">The sequence shown here is derived from an EMBL/GenBank/DDBJ whole genome shotgun (WGS) entry which is preliminary data.</text>
</comment>
<dbReference type="Proteomes" id="UP000734218">
    <property type="component" value="Unassembled WGS sequence"/>
</dbReference>
<dbReference type="RefSeq" id="WP_167956403.1">
    <property type="nucleotide sequence ID" value="NZ_JAATJE010000005.1"/>
</dbReference>
<evidence type="ECO:0000313" key="1">
    <source>
        <dbReference type="EMBL" id="NJC35463.1"/>
    </source>
</evidence>
<proteinExistence type="predicted"/>
<gene>
    <name evidence="1" type="ORF">GGR88_002992</name>
</gene>
<protein>
    <recommendedName>
        <fullName evidence="3">Lipoprotein</fullName>
    </recommendedName>
</protein>
<dbReference type="EMBL" id="JAATJE010000005">
    <property type="protein sequence ID" value="NJC35463.1"/>
    <property type="molecule type" value="Genomic_DNA"/>
</dbReference>
<evidence type="ECO:0008006" key="3">
    <source>
        <dbReference type="Google" id="ProtNLM"/>
    </source>
</evidence>
<name>A0ABX0XQ00_9SPHN</name>
<accession>A0ABX0XQ00</accession>